<name>A0AAN2C9Q8_UNVUL</name>
<evidence type="ECO:0000313" key="2">
    <source>
        <dbReference type="EMBL" id="BDE05862.1"/>
    </source>
</evidence>
<dbReference type="EMBL" id="AP025523">
    <property type="protein sequence ID" value="BDE05862.1"/>
    <property type="molecule type" value="Genomic_DNA"/>
</dbReference>
<accession>A0AAN2C9Q8</accession>
<evidence type="ECO:0000259" key="1">
    <source>
        <dbReference type="SMART" id="SM00909"/>
    </source>
</evidence>
<dbReference type="KEGG" id="vab:WPS_11380"/>
<dbReference type="SMART" id="SM00909">
    <property type="entry name" value="Germane"/>
    <property type="match status" value="1"/>
</dbReference>
<protein>
    <recommendedName>
        <fullName evidence="1">GerMN domain-containing protein</fullName>
    </recommendedName>
</protein>
<dbReference type="InterPro" id="IPR019606">
    <property type="entry name" value="GerMN"/>
</dbReference>
<dbReference type="Proteomes" id="UP001317532">
    <property type="component" value="Chromosome"/>
</dbReference>
<sequence>MRERSYSKMRTSRALVLTVLFVVAIGAAWWFTHRASSTVGDTITVYYTKADGTTLAPWQVTLGPARDRASVAFYAATQTVAGPPSNIEAVRFPPGTRVRAVDVTDAIADVDLSREVAGSSPEGSFAEAAEFKALVWTLTQPALGVTSVKVRVDGVRVATLPGGHLELDGPLTRSSF</sequence>
<feature type="domain" description="GerMN" evidence="1">
    <location>
        <begin position="72"/>
        <end position="161"/>
    </location>
</feature>
<keyword evidence="3" id="KW-1185">Reference proteome</keyword>
<dbReference type="AlphaFoldDB" id="A0AAN2C9Q8"/>
<evidence type="ECO:0000313" key="3">
    <source>
        <dbReference type="Proteomes" id="UP001317532"/>
    </source>
</evidence>
<proteinExistence type="predicted"/>
<organism evidence="2 3">
    <name type="scientific">Vulcanimicrobium alpinum</name>
    <dbReference type="NCBI Taxonomy" id="3016050"/>
    <lineage>
        <taxon>Bacteria</taxon>
        <taxon>Bacillati</taxon>
        <taxon>Vulcanimicrobiota</taxon>
        <taxon>Vulcanimicrobiia</taxon>
        <taxon>Vulcanimicrobiales</taxon>
        <taxon>Vulcanimicrobiaceae</taxon>
        <taxon>Vulcanimicrobium</taxon>
    </lineage>
</organism>
<reference evidence="2 3" key="1">
    <citation type="journal article" date="2022" name="ISME Commun">
        <title>Vulcanimicrobium alpinus gen. nov. sp. nov., the first cultivated representative of the candidate phylum 'Eremiobacterota', is a metabolically versatile aerobic anoxygenic phototroph.</title>
        <authorList>
            <person name="Yabe S."/>
            <person name="Muto K."/>
            <person name="Abe K."/>
            <person name="Yokota A."/>
            <person name="Staudigel H."/>
            <person name="Tebo B.M."/>
        </authorList>
    </citation>
    <scope>NUCLEOTIDE SEQUENCE [LARGE SCALE GENOMIC DNA]</scope>
    <source>
        <strain evidence="2 3">WC8-2</strain>
    </source>
</reference>
<dbReference type="Pfam" id="PF10646">
    <property type="entry name" value="Germane"/>
    <property type="match status" value="1"/>
</dbReference>
<gene>
    <name evidence="2" type="ORF">WPS_11380</name>
</gene>